<feature type="transmembrane region" description="Helical" evidence="6">
    <location>
        <begin position="216"/>
        <end position="234"/>
    </location>
</feature>
<dbReference type="GO" id="GO:0017004">
    <property type="term" value="P:cytochrome complex assembly"/>
    <property type="evidence" value="ECO:0007669"/>
    <property type="project" value="UniProtKB-KW"/>
</dbReference>
<dbReference type="Proteomes" id="UP000656813">
    <property type="component" value="Unassembled WGS sequence"/>
</dbReference>
<dbReference type="PANTHER" id="PTHR31566">
    <property type="entry name" value="CYTOCHROME C BIOGENESIS PROTEIN CCS1, CHLOROPLASTIC"/>
    <property type="match status" value="1"/>
</dbReference>
<dbReference type="Pfam" id="PF05140">
    <property type="entry name" value="ResB"/>
    <property type="match status" value="2"/>
</dbReference>
<keyword evidence="3" id="KW-0201">Cytochrome c-type biogenesis</keyword>
<dbReference type="PANTHER" id="PTHR31566:SF0">
    <property type="entry name" value="CYTOCHROME C BIOGENESIS PROTEIN CCS1, CHLOROPLASTIC"/>
    <property type="match status" value="1"/>
</dbReference>
<evidence type="ECO:0000256" key="5">
    <source>
        <dbReference type="ARBA" id="ARBA00023136"/>
    </source>
</evidence>
<protein>
    <submittedName>
        <fullName evidence="8">Cytochrome c biogenesis protein ResB</fullName>
    </submittedName>
</protein>
<dbReference type="InterPro" id="IPR023494">
    <property type="entry name" value="Cyt_c_bgen_Ccs1/CcsB/ResB"/>
</dbReference>
<comment type="caution">
    <text evidence="8">The sequence shown here is derived from an EMBL/GenBank/DDBJ whole genome shotgun (WGS) entry which is preliminary data.</text>
</comment>
<dbReference type="RefSeq" id="WP_188496649.1">
    <property type="nucleotide sequence ID" value="NZ_BMFV01000007.1"/>
</dbReference>
<feature type="transmembrane region" description="Helical" evidence="6">
    <location>
        <begin position="124"/>
        <end position="146"/>
    </location>
</feature>
<evidence type="ECO:0000259" key="7">
    <source>
        <dbReference type="Pfam" id="PF05140"/>
    </source>
</evidence>
<evidence type="ECO:0000256" key="4">
    <source>
        <dbReference type="ARBA" id="ARBA00022989"/>
    </source>
</evidence>
<evidence type="ECO:0000313" key="9">
    <source>
        <dbReference type="Proteomes" id="UP000656813"/>
    </source>
</evidence>
<evidence type="ECO:0000313" key="8">
    <source>
        <dbReference type="EMBL" id="GGH79148.1"/>
    </source>
</evidence>
<proteinExistence type="predicted"/>
<gene>
    <name evidence="8" type="primary">resB</name>
    <name evidence="8" type="ORF">GCM10007096_13650</name>
</gene>
<sequence>MSRIIVCECGHKNPEGTILCEACGKPLQEEQSKSLLNMRYEGSARRSQTYNRTPIDKIWNYFSSVKVGVTLIILVLIAVAIGTIFPQEIYIPQNADPETFYKEQYGIFGEVYKALGFDNLYKSWWFVVLLGLLGTSIIVASIDRYIPLHRALKNQKVKRHERFLKKQRIFGTTTTADAEVIFVKAETALKEKHYKVRKEEGALLAEKGRFSRWGPYVNHIGLIVVLIAGVLRFIPGMYVNENLWIREGDTQAIPGTHNEFYIENHKFSMETYKKDDPQYKEALDRAGSVVKTYRSDITLYKAKGDTVLGEKPKLKKIKDFGIEVNKPLEFSGYQVFQADYRTDEPYAMKFKLTDKDAKKSFGNFSVNLYSPKENYNFDNGYKVQLMYYFPDFYFDDNGDPATKSDTPNNPAFIFNVKTPDKPKGETSFVAIQSNQAISKNNQYKLTFAGLDTRNVSGLIVKRDFTIWIFFVGAMIFLLGVVQGMYWNHRRIWLQKRDGEVWMSAHTNKNWHATKKDIHYLTEKTGLNEPSDQLEQKVFEEERGINT</sequence>
<organism evidence="8 9">
    <name type="scientific">Pullulanibacillus pueri</name>
    <dbReference type="NCBI Taxonomy" id="1437324"/>
    <lineage>
        <taxon>Bacteria</taxon>
        <taxon>Bacillati</taxon>
        <taxon>Bacillota</taxon>
        <taxon>Bacilli</taxon>
        <taxon>Bacillales</taxon>
        <taxon>Sporolactobacillaceae</taxon>
        <taxon>Pullulanibacillus</taxon>
    </lineage>
</organism>
<dbReference type="InterPro" id="IPR007816">
    <property type="entry name" value="ResB-like_domain"/>
</dbReference>
<keyword evidence="5 6" id="KW-0472">Membrane</keyword>
<evidence type="ECO:0000256" key="3">
    <source>
        <dbReference type="ARBA" id="ARBA00022748"/>
    </source>
</evidence>
<evidence type="ECO:0000256" key="2">
    <source>
        <dbReference type="ARBA" id="ARBA00022692"/>
    </source>
</evidence>
<dbReference type="EMBL" id="BMFV01000007">
    <property type="protein sequence ID" value="GGH79148.1"/>
    <property type="molecule type" value="Genomic_DNA"/>
</dbReference>
<feature type="transmembrane region" description="Helical" evidence="6">
    <location>
        <begin position="464"/>
        <end position="486"/>
    </location>
</feature>
<feature type="transmembrane region" description="Helical" evidence="6">
    <location>
        <begin position="67"/>
        <end position="85"/>
    </location>
</feature>
<comment type="subcellular location">
    <subcellularLocation>
        <location evidence="1">Membrane</location>
        <topology evidence="1">Multi-pass membrane protein</topology>
    </subcellularLocation>
</comment>
<keyword evidence="2 6" id="KW-0812">Transmembrane</keyword>
<evidence type="ECO:0000256" key="1">
    <source>
        <dbReference type="ARBA" id="ARBA00004141"/>
    </source>
</evidence>
<dbReference type="AlphaFoldDB" id="A0A8J3ELM6"/>
<evidence type="ECO:0000256" key="6">
    <source>
        <dbReference type="SAM" id="Phobius"/>
    </source>
</evidence>
<accession>A0A8J3ELM6</accession>
<feature type="domain" description="ResB-like" evidence="7">
    <location>
        <begin position="431"/>
        <end position="517"/>
    </location>
</feature>
<name>A0A8J3ELM6_9BACL</name>
<feature type="domain" description="ResB-like" evidence="7">
    <location>
        <begin position="65"/>
        <end position="421"/>
    </location>
</feature>
<dbReference type="GO" id="GO:0016020">
    <property type="term" value="C:membrane"/>
    <property type="evidence" value="ECO:0007669"/>
    <property type="project" value="UniProtKB-SubCell"/>
</dbReference>
<keyword evidence="4 6" id="KW-1133">Transmembrane helix</keyword>
<reference evidence="8" key="1">
    <citation type="journal article" date="2014" name="Int. J. Syst. Evol. Microbiol.">
        <title>Complete genome sequence of Corynebacterium casei LMG S-19264T (=DSM 44701T), isolated from a smear-ripened cheese.</title>
        <authorList>
            <consortium name="US DOE Joint Genome Institute (JGI-PGF)"/>
            <person name="Walter F."/>
            <person name="Albersmeier A."/>
            <person name="Kalinowski J."/>
            <person name="Ruckert C."/>
        </authorList>
    </citation>
    <scope>NUCLEOTIDE SEQUENCE</scope>
    <source>
        <strain evidence="8">CGMCC 1.12777</strain>
    </source>
</reference>
<reference evidence="8" key="2">
    <citation type="submission" date="2020-09" db="EMBL/GenBank/DDBJ databases">
        <authorList>
            <person name="Sun Q."/>
            <person name="Zhou Y."/>
        </authorList>
    </citation>
    <scope>NUCLEOTIDE SEQUENCE</scope>
    <source>
        <strain evidence="8">CGMCC 1.12777</strain>
    </source>
</reference>
<keyword evidence="9" id="KW-1185">Reference proteome</keyword>